<dbReference type="EMBL" id="JAYKXP010000018">
    <property type="protein sequence ID" value="KAK7047772.1"/>
    <property type="molecule type" value="Genomic_DNA"/>
</dbReference>
<feature type="domain" description="MYND-type" evidence="5">
    <location>
        <begin position="20"/>
        <end position="59"/>
    </location>
</feature>
<dbReference type="GO" id="GO:0008270">
    <property type="term" value="F:zinc ion binding"/>
    <property type="evidence" value="ECO:0007669"/>
    <property type="project" value="UniProtKB-KW"/>
</dbReference>
<evidence type="ECO:0000256" key="3">
    <source>
        <dbReference type="ARBA" id="ARBA00022833"/>
    </source>
</evidence>
<dbReference type="PROSITE" id="PS50865">
    <property type="entry name" value="ZF_MYND_2"/>
    <property type="match status" value="1"/>
</dbReference>
<accession>A0AAW0DBB9</accession>
<comment type="caution">
    <text evidence="6">The sequence shown here is derived from an EMBL/GenBank/DDBJ whole genome shotgun (WGS) entry which is preliminary data.</text>
</comment>
<evidence type="ECO:0000256" key="4">
    <source>
        <dbReference type="PROSITE-ProRule" id="PRU00134"/>
    </source>
</evidence>
<dbReference type="InterPro" id="IPR002893">
    <property type="entry name" value="Znf_MYND"/>
</dbReference>
<gene>
    <name evidence="6" type="ORF">VNI00_006100</name>
</gene>
<keyword evidence="3" id="KW-0862">Zinc</keyword>
<dbReference type="AlphaFoldDB" id="A0AAW0DBB9"/>
<protein>
    <recommendedName>
        <fullName evidence="5">MYND-type domain-containing protein</fullName>
    </recommendedName>
</protein>
<dbReference type="PROSITE" id="PS01360">
    <property type="entry name" value="ZF_MYND_1"/>
    <property type="match status" value="1"/>
</dbReference>
<evidence type="ECO:0000313" key="6">
    <source>
        <dbReference type="EMBL" id="KAK7047772.1"/>
    </source>
</evidence>
<sequence>MPFAFSQTRIVKVTYAGSLCEGCGHTIRRGRKVCGHCEVASYCSLACRDEDFGIHMQDCRAAPKFIDNDTTLLHDRLLHSARVFCNIFQARIAVAALHGFFRRLDTFPDLKNEPSDSFVERFLALVRQSVWVITLQEKNHVTRQELPLPKDVRYVAKSGKIVPQSDFPRKNVGLQNLHFNRDNPLSPTGTDIIVGVFIDDKHGDAQADYSFSVQVPNIAGLQFAFLSIDPEGELALTGV</sequence>
<dbReference type="SUPFAM" id="SSF144232">
    <property type="entry name" value="HIT/MYND zinc finger-like"/>
    <property type="match status" value="1"/>
</dbReference>
<name>A0AAW0DBB9_9AGAR</name>
<evidence type="ECO:0000259" key="5">
    <source>
        <dbReference type="PROSITE" id="PS50865"/>
    </source>
</evidence>
<evidence type="ECO:0000256" key="2">
    <source>
        <dbReference type="ARBA" id="ARBA00022771"/>
    </source>
</evidence>
<evidence type="ECO:0000313" key="7">
    <source>
        <dbReference type="Proteomes" id="UP001383192"/>
    </source>
</evidence>
<evidence type="ECO:0000256" key="1">
    <source>
        <dbReference type="ARBA" id="ARBA00022723"/>
    </source>
</evidence>
<dbReference type="Proteomes" id="UP001383192">
    <property type="component" value="Unassembled WGS sequence"/>
</dbReference>
<keyword evidence="7" id="KW-1185">Reference proteome</keyword>
<organism evidence="6 7">
    <name type="scientific">Paramarasmius palmivorus</name>
    <dbReference type="NCBI Taxonomy" id="297713"/>
    <lineage>
        <taxon>Eukaryota</taxon>
        <taxon>Fungi</taxon>
        <taxon>Dikarya</taxon>
        <taxon>Basidiomycota</taxon>
        <taxon>Agaricomycotina</taxon>
        <taxon>Agaricomycetes</taxon>
        <taxon>Agaricomycetidae</taxon>
        <taxon>Agaricales</taxon>
        <taxon>Marasmiineae</taxon>
        <taxon>Marasmiaceae</taxon>
        <taxon>Paramarasmius</taxon>
    </lineage>
</organism>
<dbReference type="Gene3D" id="6.10.140.2220">
    <property type="match status" value="1"/>
</dbReference>
<keyword evidence="1" id="KW-0479">Metal-binding</keyword>
<keyword evidence="2 4" id="KW-0863">Zinc-finger</keyword>
<proteinExistence type="predicted"/>
<reference evidence="6 7" key="1">
    <citation type="submission" date="2024-01" db="EMBL/GenBank/DDBJ databases">
        <title>A draft genome for a cacao thread blight-causing isolate of Paramarasmius palmivorus.</title>
        <authorList>
            <person name="Baruah I.K."/>
            <person name="Bukari Y."/>
            <person name="Amoako-Attah I."/>
            <person name="Meinhardt L.W."/>
            <person name="Bailey B.A."/>
            <person name="Cohen S.P."/>
        </authorList>
    </citation>
    <scope>NUCLEOTIDE SEQUENCE [LARGE SCALE GENOMIC DNA]</scope>
    <source>
        <strain evidence="6 7">GH-12</strain>
    </source>
</reference>